<dbReference type="PROSITE" id="PS51898">
    <property type="entry name" value="TYR_RECOMBINASE"/>
    <property type="match status" value="1"/>
</dbReference>
<organism evidence="6">
    <name type="scientific">uncultured Microbacterium sp</name>
    <dbReference type="NCBI Taxonomy" id="191216"/>
    <lineage>
        <taxon>Bacteria</taxon>
        <taxon>Bacillati</taxon>
        <taxon>Actinomycetota</taxon>
        <taxon>Actinomycetes</taxon>
        <taxon>Micrococcales</taxon>
        <taxon>Microbacteriaceae</taxon>
        <taxon>Microbacterium</taxon>
        <taxon>environmental samples</taxon>
    </lineage>
</organism>
<dbReference type="CDD" id="cd01189">
    <property type="entry name" value="INT_ICEBs1_C_like"/>
    <property type="match status" value="1"/>
</dbReference>
<evidence type="ECO:0000313" key="6">
    <source>
        <dbReference type="EMBL" id="SBS70800.1"/>
    </source>
</evidence>
<dbReference type="GO" id="GO:0015074">
    <property type="term" value="P:DNA integration"/>
    <property type="evidence" value="ECO:0007669"/>
    <property type="project" value="InterPro"/>
</dbReference>
<dbReference type="InterPro" id="IPR010998">
    <property type="entry name" value="Integrase_recombinase_N"/>
</dbReference>
<dbReference type="InterPro" id="IPR013762">
    <property type="entry name" value="Integrase-like_cat_sf"/>
</dbReference>
<dbReference type="SUPFAM" id="SSF56349">
    <property type="entry name" value="DNA breaking-rejoining enzymes"/>
    <property type="match status" value="1"/>
</dbReference>
<dbReference type="Pfam" id="PF26003">
    <property type="entry name" value="Integrase_N_phage"/>
    <property type="match status" value="1"/>
</dbReference>
<dbReference type="GO" id="GO:0003677">
    <property type="term" value="F:DNA binding"/>
    <property type="evidence" value="ECO:0007669"/>
    <property type="project" value="UniProtKB-KW"/>
</dbReference>
<name>A0A1Y5NZS2_9MICO</name>
<dbReference type="PANTHER" id="PTHR30349:SF64">
    <property type="entry name" value="PROPHAGE INTEGRASE INTD-RELATED"/>
    <property type="match status" value="1"/>
</dbReference>
<evidence type="ECO:0000256" key="3">
    <source>
        <dbReference type="ARBA" id="ARBA00023172"/>
    </source>
</evidence>
<dbReference type="GO" id="GO:0006310">
    <property type="term" value="P:DNA recombination"/>
    <property type="evidence" value="ECO:0007669"/>
    <property type="project" value="UniProtKB-KW"/>
</dbReference>
<dbReference type="InterPro" id="IPR058717">
    <property type="entry name" value="Phage_L5_Integrase_N"/>
</dbReference>
<dbReference type="Gene3D" id="1.10.443.10">
    <property type="entry name" value="Intergrase catalytic core"/>
    <property type="match status" value="1"/>
</dbReference>
<dbReference type="EMBL" id="FLQR01000001">
    <property type="protein sequence ID" value="SBS70800.1"/>
    <property type="molecule type" value="Genomic_DNA"/>
</dbReference>
<dbReference type="PANTHER" id="PTHR30349">
    <property type="entry name" value="PHAGE INTEGRASE-RELATED"/>
    <property type="match status" value="1"/>
</dbReference>
<evidence type="ECO:0000256" key="1">
    <source>
        <dbReference type="ARBA" id="ARBA00008857"/>
    </source>
</evidence>
<dbReference type="Pfam" id="PF00589">
    <property type="entry name" value="Phage_integrase"/>
    <property type="match status" value="1"/>
</dbReference>
<proteinExistence type="inferred from homology"/>
<feature type="region of interest" description="Disordered" evidence="4">
    <location>
        <begin position="1"/>
        <end position="28"/>
    </location>
</feature>
<dbReference type="Gene3D" id="1.10.150.130">
    <property type="match status" value="1"/>
</dbReference>
<protein>
    <submittedName>
        <fullName evidence="6">Phage integrase</fullName>
    </submittedName>
</protein>
<dbReference type="InterPro" id="IPR050090">
    <property type="entry name" value="Tyrosine_recombinase_XerCD"/>
</dbReference>
<dbReference type="InterPro" id="IPR002104">
    <property type="entry name" value="Integrase_catalytic"/>
</dbReference>
<evidence type="ECO:0000256" key="4">
    <source>
        <dbReference type="SAM" id="MobiDB-lite"/>
    </source>
</evidence>
<sequence>MAHTAPSDPTAKSRRTAAARRSPGQWGTIQHLPSGRWRAFYRFEGRRISAPSTFPTKDAASAWLAAEHADRARGSWRDPEVGRITLAEYASDWLAARPDLAPRTFEYYSRTVDQWIIPRIGTGDRSRGVELGAMHVADLSPAVVRAWYAVVLQSSRERASARVDRRRARDQHPARVWAVAAGQDVPATGRPSAAMLAAWQAAGSPVTVSPRNVADRPGDSAAANAYRVLRGILSTAVTDGLLAANPCVIKGAGTTRARERGTATPAEVERLAAHMPRHLAAAVTVAAWSGLRYGELFALARRHIDLEAGTLHVERTIQQVSGQPIAFGPTKTAKSRRLVHLPRSVVAALEQHLAEFVGPSAGALVFTLSNGAPVTSSRLSAMFGKARAVIGREDLTWHDLRHTGATLAYRIGASVPDVQKRLGHTTMRAAQIYAHAADDSDQLLAERLDALIGVPAGSGRRLRAI</sequence>
<gene>
    <name evidence="6" type="ORF">MIPYR_10658</name>
</gene>
<keyword evidence="2" id="KW-0238">DNA-binding</keyword>
<reference evidence="6" key="1">
    <citation type="submission" date="2016-03" db="EMBL/GenBank/DDBJ databases">
        <authorList>
            <person name="Ploux O."/>
        </authorList>
    </citation>
    <scope>NUCLEOTIDE SEQUENCE</scope>
    <source>
        <strain evidence="6">UC1</strain>
    </source>
</reference>
<dbReference type="AlphaFoldDB" id="A0A1Y5NZS2"/>
<evidence type="ECO:0000259" key="5">
    <source>
        <dbReference type="PROSITE" id="PS51898"/>
    </source>
</evidence>
<keyword evidence="3" id="KW-0233">DNA recombination</keyword>
<dbReference type="InterPro" id="IPR011010">
    <property type="entry name" value="DNA_brk_join_enz"/>
</dbReference>
<dbReference type="RefSeq" id="WP_295573521.1">
    <property type="nucleotide sequence ID" value="NZ_FLQR01000001.1"/>
</dbReference>
<accession>A0A1Y5NZS2</accession>
<evidence type="ECO:0000256" key="2">
    <source>
        <dbReference type="ARBA" id="ARBA00023125"/>
    </source>
</evidence>
<comment type="similarity">
    <text evidence="1">Belongs to the 'phage' integrase family.</text>
</comment>
<feature type="domain" description="Tyr recombinase" evidence="5">
    <location>
        <begin position="258"/>
        <end position="449"/>
    </location>
</feature>